<evidence type="ECO:0000313" key="2">
    <source>
        <dbReference type="EMBL" id="KGM36062.1"/>
    </source>
</evidence>
<keyword evidence="1" id="KW-1133">Transmembrane helix</keyword>
<dbReference type="AlphaFoldDB" id="A0A0A0DGE5"/>
<sequence>MKTPEWLKPALYGAVCGAVVLAVIGFGWGGWVTGSSAQRMAQDRSKTDVVAALSLICIDQSKRDPQLTERIAELKAASTYSRGDLVVKAGWATMPGGTTADAQVAKACAAQLAS</sequence>
<dbReference type="RefSeq" id="WP_034830839.1">
    <property type="nucleotide sequence ID" value="NZ_JANX01000002.1"/>
</dbReference>
<evidence type="ECO:0000256" key="1">
    <source>
        <dbReference type="SAM" id="Phobius"/>
    </source>
</evidence>
<protein>
    <submittedName>
        <fullName evidence="2">Uncharacterized protein</fullName>
    </submittedName>
</protein>
<proteinExistence type="predicted"/>
<comment type="caution">
    <text evidence="2">The sequence shown here is derived from an EMBL/GenBank/DDBJ whole genome shotgun (WGS) entry which is preliminary data.</text>
</comment>
<feature type="transmembrane region" description="Helical" evidence="1">
    <location>
        <begin position="12"/>
        <end position="34"/>
    </location>
</feature>
<dbReference type="OrthoDB" id="5514977at2"/>
<accession>A0A0A0DGE5</accession>
<reference evidence="2 3" key="1">
    <citation type="submission" date="2014-01" db="EMBL/GenBank/DDBJ databases">
        <title>Genome sequence determination for a cystic fibrosis isolate, Inquilinus limosus.</title>
        <authorList>
            <person name="Pino M."/>
            <person name="Di Conza J."/>
            <person name="Gutkind G."/>
        </authorList>
    </citation>
    <scope>NUCLEOTIDE SEQUENCE [LARGE SCALE GENOMIC DNA]</scope>
    <source>
        <strain evidence="2 3">MP06</strain>
    </source>
</reference>
<dbReference type="EMBL" id="JANX01000002">
    <property type="protein sequence ID" value="KGM36062.1"/>
    <property type="molecule type" value="Genomic_DNA"/>
</dbReference>
<gene>
    <name evidence="2" type="ORF">P409_00925</name>
</gene>
<keyword evidence="1" id="KW-0812">Transmembrane</keyword>
<organism evidence="2 3">
    <name type="scientific">Inquilinus limosus MP06</name>
    <dbReference type="NCBI Taxonomy" id="1398085"/>
    <lineage>
        <taxon>Bacteria</taxon>
        <taxon>Pseudomonadati</taxon>
        <taxon>Pseudomonadota</taxon>
        <taxon>Alphaproteobacteria</taxon>
        <taxon>Rhodospirillales</taxon>
        <taxon>Rhodospirillaceae</taxon>
        <taxon>Inquilinus</taxon>
    </lineage>
</organism>
<dbReference type="Proteomes" id="UP000029995">
    <property type="component" value="Unassembled WGS sequence"/>
</dbReference>
<keyword evidence="1" id="KW-0472">Membrane</keyword>
<evidence type="ECO:0000313" key="3">
    <source>
        <dbReference type="Proteomes" id="UP000029995"/>
    </source>
</evidence>
<name>A0A0A0DGE5_9PROT</name>